<dbReference type="OrthoDB" id="2401965at2759"/>
<dbReference type="Gene3D" id="3.30.420.40">
    <property type="match status" value="1"/>
</dbReference>
<comment type="similarity">
    <text evidence="1">Belongs to the heat shock protein 70 family.</text>
</comment>
<dbReference type="Gene3D" id="3.90.640.10">
    <property type="entry name" value="Actin, Chain A, domain 4"/>
    <property type="match status" value="1"/>
</dbReference>
<gene>
    <name evidence="4" type="ORF">Ocin01_13310</name>
</gene>
<keyword evidence="2" id="KW-0547">Nucleotide-binding</keyword>
<dbReference type="PANTHER" id="PTHR19375">
    <property type="entry name" value="HEAT SHOCK PROTEIN 70KDA"/>
    <property type="match status" value="1"/>
</dbReference>
<organism evidence="4 5">
    <name type="scientific">Orchesella cincta</name>
    <name type="common">Springtail</name>
    <name type="synonym">Podura cincta</name>
    <dbReference type="NCBI Taxonomy" id="48709"/>
    <lineage>
        <taxon>Eukaryota</taxon>
        <taxon>Metazoa</taxon>
        <taxon>Ecdysozoa</taxon>
        <taxon>Arthropoda</taxon>
        <taxon>Hexapoda</taxon>
        <taxon>Collembola</taxon>
        <taxon>Entomobryomorpha</taxon>
        <taxon>Entomobryoidea</taxon>
        <taxon>Orchesellidae</taxon>
        <taxon>Orchesellinae</taxon>
        <taxon>Orchesella</taxon>
    </lineage>
</organism>
<protein>
    <submittedName>
        <fullName evidence="4">Heat shock-related 70 kDa protein 2</fullName>
    </submittedName>
</protein>
<dbReference type="GO" id="GO:0005524">
    <property type="term" value="F:ATP binding"/>
    <property type="evidence" value="ECO:0007669"/>
    <property type="project" value="UniProtKB-KW"/>
</dbReference>
<dbReference type="AlphaFoldDB" id="A0A1D2MKE7"/>
<dbReference type="Pfam" id="PF00012">
    <property type="entry name" value="HSP70"/>
    <property type="match status" value="1"/>
</dbReference>
<dbReference type="SUPFAM" id="SSF53067">
    <property type="entry name" value="Actin-like ATPase domain"/>
    <property type="match status" value="1"/>
</dbReference>
<evidence type="ECO:0000256" key="2">
    <source>
        <dbReference type="ARBA" id="ARBA00022741"/>
    </source>
</evidence>
<dbReference type="EMBL" id="LJIJ01001007">
    <property type="protein sequence ID" value="ODM93375.1"/>
    <property type="molecule type" value="Genomic_DNA"/>
</dbReference>
<name>A0A1D2MKE7_ORCCI</name>
<dbReference type="FunFam" id="3.30.420.40:FF:000028">
    <property type="entry name" value="heat shock 70 kDa protein-like"/>
    <property type="match status" value="1"/>
</dbReference>
<proteinExistence type="inferred from homology"/>
<dbReference type="InterPro" id="IPR043129">
    <property type="entry name" value="ATPase_NBD"/>
</dbReference>
<sequence length="209" mass="23215">MNPKNTSLMQNVSSGGSLMTLKIQQDIKTTHHWPFTVINDNGKPKLEVDFKGRNQAIHPRGTYFNNSQRQATKDAGAIAGLKCFENHQRANSSCSCYGLDKKGEKECAHFRSRVVAPIKMESFEVKSTAGDTHLVVKILITEWLTTLSKSSRESTRRTSHPNKRASRRLRTACEGKAKITLSALGQASIEIDSLFDGIDLYSSITPCPF</sequence>
<keyword evidence="5" id="KW-1185">Reference proteome</keyword>
<evidence type="ECO:0000256" key="1">
    <source>
        <dbReference type="ARBA" id="ARBA00007381"/>
    </source>
</evidence>
<dbReference type="GO" id="GO:0140662">
    <property type="term" value="F:ATP-dependent protein folding chaperone"/>
    <property type="evidence" value="ECO:0007669"/>
    <property type="project" value="InterPro"/>
</dbReference>
<reference evidence="4 5" key="1">
    <citation type="journal article" date="2016" name="Genome Biol. Evol.">
        <title>Gene Family Evolution Reflects Adaptation to Soil Environmental Stressors in the Genome of the Collembolan Orchesella cincta.</title>
        <authorList>
            <person name="Faddeeva-Vakhrusheva A."/>
            <person name="Derks M.F."/>
            <person name="Anvar S.Y."/>
            <person name="Agamennone V."/>
            <person name="Suring W."/>
            <person name="Smit S."/>
            <person name="van Straalen N.M."/>
            <person name="Roelofs D."/>
        </authorList>
    </citation>
    <scope>NUCLEOTIDE SEQUENCE [LARGE SCALE GENOMIC DNA]</scope>
    <source>
        <tissue evidence="4">Mixed pool</tissue>
    </source>
</reference>
<dbReference type="Gene3D" id="3.30.30.30">
    <property type="match status" value="1"/>
</dbReference>
<comment type="caution">
    <text evidence="4">The sequence shown here is derived from an EMBL/GenBank/DDBJ whole genome shotgun (WGS) entry which is preliminary data.</text>
</comment>
<evidence type="ECO:0000313" key="4">
    <source>
        <dbReference type="EMBL" id="ODM93375.1"/>
    </source>
</evidence>
<evidence type="ECO:0000256" key="3">
    <source>
        <dbReference type="ARBA" id="ARBA00022840"/>
    </source>
</evidence>
<keyword evidence="4" id="KW-0346">Stress response</keyword>
<dbReference type="Proteomes" id="UP000094527">
    <property type="component" value="Unassembled WGS sequence"/>
</dbReference>
<evidence type="ECO:0000313" key="5">
    <source>
        <dbReference type="Proteomes" id="UP000094527"/>
    </source>
</evidence>
<accession>A0A1D2MKE7</accession>
<keyword evidence="3" id="KW-0067">ATP-binding</keyword>
<dbReference type="InterPro" id="IPR013126">
    <property type="entry name" value="Hsp_70_fam"/>
</dbReference>
<dbReference type="STRING" id="48709.A0A1D2MKE7"/>